<reference evidence="8" key="1">
    <citation type="journal article" date="2014" name="Nat. Genet.">
        <title>Genome of the human hookworm Necator americanus.</title>
        <authorList>
            <person name="Tang Y.T."/>
            <person name="Gao X."/>
            <person name="Rosa B.A."/>
            <person name="Abubucker S."/>
            <person name="Hallsworth-Pepin K."/>
            <person name="Martin J."/>
            <person name="Tyagi R."/>
            <person name="Heizer E."/>
            <person name="Zhang X."/>
            <person name="Bhonagiri-Palsikar V."/>
            <person name="Minx P."/>
            <person name="Warren W.C."/>
            <person name="Wang Q."/>
            <person name="Zhan B."/>
            <person name="Hotez P.J."/>
            <person name="Sternberg P.W."/>
            <person name="Dougall A."/>
            <person name="Gaze S.T."/>
            <person name="Mulvenna J."/>
            <person name="Sotillo J."/>
            <person name="Ranganathan S."/>
            <person name="Rabelo E.M."/>
            <person name="Wilson R.K."/>
            <person name="Felgner P.L."/>
            <person name="Bethony J."/>
            <person name="Hawdon J.M."/>
            <person name="Gasser R.B."/>
            <person name="Loukas A."/>
            <person name="Mitreva M."/>
        </authorList>
    </citation>
    <scope>NUCLEOTIDE SEQUENCE [LARGE SCALE GENOMIC DNA]</scope>
</reference>
<sequence>MMLTSRYQIRENIATTKIATYLVGFQTILFLSYTVFGSIVYSYRKRIFGDNLKAFTAARQALYLMPLFTFSLPIFTIILIRRYRSHRSEQIRSIVSLRSTGNEGSRNYGEIMLKIWEKSSK</sequence>
<proteinExistence type="inferred from homology"/>
<feature type="transmembrane region" description="Helical" evidence="6">
    <location>
        <begin position="21"/>
        <end position="41"/>
    </location>
</feature>
<evidence type="ECO:0000256" key="5">
    <source>
        <dbReference type="ARBA" id="ARBA00023136"/>
    </source>
</evidence>
<dbReference type="KEGG" id="nai:NECAME_12772"/>
<feature type="transmembrane region" description="Helical" evidence="6">
    <location>
        <begin position="61"/>
        <end position="80"/>
    </location>
</feature>
<dbReference type="PANTHER" id="PTHR31216:SF11">
    <property type="entry name" value="SERPENTINE RECEPTOR CLASS BETA-16-RELATED"/>
    <property type="match status" value="1"/>
</dbReference>
<keyword evidence="3 6" id="KW-0812">Transmembrane</keyword>
<dbReference type="GO" id="GO:0004930">
    <property type="term" value="F:G protein-coupled receptor activity"/>
    <property type="evidence" value="ECO:0007669"/>
    <property type="project" value="InterPro"/>
</dbReference>
<dbReference type="InterPro" id="IPR000344">
    <property type="entry name" value="7TM_GPCR_serpentine_rcpt_Sra"/>
</dbReference>
<comment type="subcellular location">
    <subcellularLocation>
        <location evidence="1">Membrane</location>
        <topology evidence="1">Multi-pass membrane protein</topology>
    </subcellularLocation>
</comment>
<keyword evidence="5 6" id="KW-0472">Membrane</keyword>
<accession>W2SYK2</accession>
<name>W2SYK2_NECAM</name>
<dbReference type="AlphaFoldDB" id="W2SYK2"/>
<organism evidence="7 8">
    <name type="scientific">Necator americanus</name>
    <name type="common">Human hookworm</name>
    <dbReference type="NCBI Taxonomy" id="51031"/>
    <lineage>
        <taxon>Eukaryota</taxon>
        <taxon>Metazoa</taxon>
        <taxon>Ecdysozoa</taxon>
        <taxon>Nematoda</taxon>
        <taxon>Chromadorea</taxon>
        <taxon>Rhabditida</taxon>
        <taxon>Rhabditina</taxon>
        <taxon>Rhabditomorpha</taxon>
        <taxon>Strongyloidea</taxon>
        <taxon>Ancylostomatidae</taxon>
        <taxon>Bunostominae</taxon>
        <taxon>Necator</taxon>
    </lineage>
</organism>
<keyword evidence="8" id="KW-1185">Reference proteome</keyword>
<dbReference type="GO" id="GO:0007606">
    <property type="term" value="P:sensory perception of chemical stimulus"/>
    <property type="evidence" value="ECO:0007669"/>
    <property type="project" value="InterPro"/>
</dbReference>
<evidence type="ECO:0000256" key="4">
    <source>
        <dbReference type="ARBA" id="ARBA00022989"/>
    </source>
</evidence>
<dbReference type="OrthoDB" id="5870496at2759"/>
<evidence type="ECO:0000256" key="6">
    <source>
        <dbReference type="SAM" id="Phobius"/>
    </source>
</evidence>
<dbReference type="Proteomes" id="UP000053676">
    <property type="component" value="Unassembled WGS sequence"/>
</dbReference>
<dbReference type="InterPro" id="IPR002184">
    <property type="entry name" value="7TM_GPCR_serpentine_rcpt_Srb"/>
</dbReference>
<evidence type="ECO:0000256" key="3">
    <source>
        <dbReference type="ARBA" id="ARBA00022692"/>
    </source>
</evidence>
<dbReference type="PANTHER" id="PTHR31216">
    <property type="entry name" value="SERPENTINE RECEPTOR CLASS BETA-1-RELATED-RELATED"/>
    <property type="match status" value="1"/>
</dbReference>
<gene>
    <name evidence="7" type="ORF">NECAME_12772</name>
</gene>
<comment type="similarity">
    <text evidence="2">Belongs to the nematode receptor-like protein srb family.</text>
</comment>
<evidence type="ECO:0000256" key="2">
    <source>
        <dbReference type="ARBA" id="ARBA00006860"/>
    </source>
</evidence>
<evidence type="ECO:0000256" key="1">
    <source>
        <dbReference type="ARBA" id="ARBA00004141"/>
    </source>
</evidence>
<keyword evidence="4 6" id="KW-1133">Transmembrane helix</keyword>
<evidence type="ECO:0000313" key="7">
    <source>
        <dbReference type="EMBL" id="ETN74725.1"/>
    </source>
</evidence>
<evidence type="ECO:0000313" key="8">
    <source>
        <dbReference type="Proteomes" id="UP000053676"/>
    </source>
</evidence>
<dbReference type="GO" id="GO:0016020">
    <property type="term" value="C:membrane"/>
    <property type="evidence" value="ECO:0007669"/>
    <property type="project" value="UniProtKB-SubCell"/>
</dbReference>
<dbReference type="EMBL" id="KI660338">
    <property type="protein sequence ID" value="ETN74725.1"/>
    <property type="molecule type" value="Genomic_DNA"/>
</dbReference>
<dbReference type="Pfam" id="PF02117">
    <property type="entry name" value="7TM_GPCR_Sra"/>
    <property type="match status" value="1"/>
</dbReference>
<protein>
    <submittedName>
        <fullName evidence="7">Uncharacterized protein</fullName>
    </submittedName>
</protein>